<feature type="transmembrane region" description="Helical" evidence="1">
    <location>
        <begin position="39"/>
        <end position="63"/>
    </location>
</feature>
<evidence type="ECO:0000313" key="2">
    <source>
        <dbReference type="EMBL" id="KAK3861421.1"/>
    </source>
</evidence>
<organism evidence="2 3">
    <name type="scientific">Petrolisthes cinctipes</name>
    <name type="common">Flat porcelain crab</name>
    <dbReference type="NCBI Taxonomy" id="88211"/>
    <lineage>
        <taxon>Eukaryota</taxon>
        <taxon>Metazoa</taxon>
        <taxon>Ecdysozoa</taxon>
        <taxon>Arthropoda</taxon>
        <taxon>Crustacea</taxon>
        <taxon>Multicrustacea</taxon>
        <taxon>Malacostraca</taxon>
        <taxon>Eumalacostraca</taxon>
        <taxon>Eucarida</taxon>
        <taxon>Decapoda</taxon>
        <taxon>Pleocyemata</taxon>
        <taxon>Anomura</taxon>
        <taxon>Galatheoidea</taxon>
        <taxon>Porcellanidae</taxon>
        <taxon>Petrolisthes</taxon>
    </lineage>
</organism>
<name>A0AAE1EU24_PETCI</name>
<sequence>MWLSLETIMSEWKKSFIEAEQEKGSEERLGGVVPASHTIGLYVTVCLFLTATILILSTILGIVLLEGVWVVVVAGGCVGVSVMVAASVVTWLARGLANTALMQGVEGVGIGRGMEKKNKREKDRKDDACWVGTRRW</sequence>
<accession>A0AAE1EU24</accession>
<proteinExistence type="predicted"/>
<dbReference type="EMBL" id="JAWQEG010004490">
    <property type="protein sequence ID" value="KAK3861421.1"/>
    <property type="molecule type" value="Genomic_DNA"/>
</dbReference>
<comment type="caution">
    <text evidence="2">The sequence shown here is derived from an EMBL/GenBank/DDBJ whole genome shotgun (WGS) entry which is preliminary data.</text>
</comment>
<evidence type="ECO:0000313" key="3">
    <source>
        <dbReference type="Proteomes" id="UP001286313"/>
    </source>
</evidence>
<dbReference type="Proteomes" id="UP001286313">
    <property type="component" value="Unassembled WGS sequence"/>
</dbReference>
<reference evidence="2" key="1">
    <citation type="submission" date="2023-10" db="EMBL/GenBank/DDBJ databases">
        <title>Genome assemblies of two species of porcelain crab, Petrolisthes cinctipes and Petrolisthes manimaculis (Anomura: Porcellanidae).</title>
        <authorList>
            <person name="Angst P."/>
        </authorList>
    </citation>
    <scope>NUCLEOTIDE SEQUENCE</scope>
    <source>
        <strain evidence="2">PB745_01</strain>
        <tissue evidence="2">Gill</tissue>
    </source>
</reference>
<feature type="transmembrane region" description="Helical" evidence="1">
    <location>
        <begin position="69"/>
        <end position="93"/>
    </location>
</feature>
<keyword evidence="1" id="KW-0812">Transmembrane</keyword>
<gene>
    <name evidence="2" type="ORF">Pcinc_032614</name>
</gene>
<evidence type="ECO:0000256" key="1">
    <source>
        <dbReference type="SAM" id="Phobius"/>
    </source>
</evidence>
<dbReference type="AlphaFoldDB" id="A0AAE1EU24"/>
<keyword evidence="1" id="KW-1133">Transmembrane helix</keyword>
<protein>
    <submittedName>
        <fullName evidence="2">Uncharacterized protein</fullName>
    </submittedName>
</protein>
<keyword evidence="3" id="KW-1185">Reference proteome</keyword>
<keyword evidence="1" id="KW-0472">Membrane</keyword>